<feature type="region of interest" description="Disordered" evidence="1">
    <location>
        <begin position="1"/>
        <end position="54"/>
    </location>
</feature>
<feature type="compositionally biased region" description="Basic and acidic residues" evidence="1">
    <location>
        <begin position="36"/>
        <end position="54"/>
    </location>
</feature>
<gene>
    <name evidence="2" type="ORF">O0Q50_19035</name>
</gene>
<sequence length="150" mass="17012">MNDLMNGYVLNGKGEMTLSRKEKYGKNNVGSKKLQKKQEAESKSQAEGKPEDSKHIMVKRVDGCGANQRTGEAAEFRNIYSRPKKERDKAELLNAEKMFSSDEKEVELNFESDITEDTRINRRKSKISLPASIGKELLQALTITKKKLEC</sequence>
<accession>A0AAX6NBJ8</accession>
<reference evidence="2" key="1">
    <citation type="journal article" date="2022" name="J Environ Chem Eng">
        <title>Biodegradation of petroleum oil using a constructed nonpathogenic and heavy metal-tolerant bacterial consortium isolated from marine sponges.</title>
        <authorList>
            <person name="Dechsakulwatana C."/>
            <person name="Rungsihiranrut A."/>
            <person name="Muangchinda C."/>
            <person name="Ningthoujam R."/>
            <person name="Klankeo P."/>
            <person name="Pinyakong O."/>
        </authorList>
    </citation>
    <scope>NUCLEOTIDE SEQUENCE</scope>
    <source>
        <strain evidence="2">TL01-2</strain>
    </source>
</reference>
<evidence type="ECO:0000313" key="2">
    <source>
        <dbReference type="EMBL" id="MDU9693268.1"/>
    </source>
</evidence>
<reference evidence="2" key="2">
    <citation type="submission" date="2022-12" db="EMBL/GenBank/DDBJ databases">
        <authorList>
            <person name="Dechsakulwatana C."/>
            <person name="Rungsihiranrut A."/>
            <person name="Muangchinda C."/>
            <person name="Ningthoujam R."/>
            <person name="Klankeo P."/>
            <person name="Pinyakong O."/>
        </authorList>
    </citation>
    <scope>NUCLEOTIDE SEQUENCE</scope>
    <source>
        <strain evidence="2">TL01-2</strain>
    </source>
</reference>
<name>A0AAX6NBJ8_PRIAR</name>
<protein>
    <submittedName>
        <fullName evidence="2">Uncharacterized protein</fullName>
    </submittedName>
</protein>
<dbReference type="RefSeq" id="WP_316910496.1">
    <property type="nucleotide sequence ID" value="NZ_JAPTGD010000002.1"/>
</dbReference>
<proteinExistence type="predicted"/>
<dbReference type="EMBL" id="JAPTGD010000002">
    <property type="protein sequence ID" value="MDU9693268.1"/>
    <property type="molecule type" value="Genomic_DNA"/>
</dbReference>
<organism evidence="2 3">
    <name type="scientific">Priestia aryabhattai</name>
    <name type="common">Bacillus aryabhattai</name>
    <dbReference type="NCBI Taxonomy" id="412384"/>
    <lineage>
        <taxon>Bacteria</taxon>
        <taxon>Bacillati</taxon>
        <taxon>Bacillota</taxon>
        <taxon>Bacilli</taxon>
        <taxon>Bacillales</taxon>
        <taxon>Bacillaceae</taxon>
        <taxon>Priestia</taxon>
    </lineage>
</organism>
<evidence type="ECO:0000256" key="1">
    <source>
        <dbReference type="SAM" id="MobiDB-lite"/>
    </source>
</evidence>
<evidence type="ECO:0000313" key="3">
    <source>
        <dbReference type="Proteomes" id="UP001269400"/>
    </source>
</evidence>
<dbReference type="AlphaFoldDB" id="A0AAX6NBJ8"/>
<dbReference type="Proteomes" id="UP001269400">
    <property type="component" value="Unassembled WGS sequence"/>
</dbReference>
<comment type="caution">
    <text evidence="2">The sequence shown here is derived from an EMBL/GenBank/DDBJ whole genome shotgun (WGS) entry which is preliminary data.</text>
</comment>